<dbReference type="Proteomes" id="UP000198855">
    <property type="component" value="Unassembled WGS sequence"/>
</dbReference>
<dbReference type="FunFam" id="3.40.50.300:FF:000425">
    <property type="entry name" value="Probable ABC transporter, ATP-binding subunit"/>
    <property type="match status" value="1"/>
</dbReference>
<keyword evidence="15" id="KW-1185">Reference proteome</keyword>
<evidence type="ECO:0000259" key="12">
    <source>
        <dbReference type="PROSITE" id="PS50893"/>
    </source>
</evidence>
<evidence type="ECO:0000256" key="4">
    <source>
        <dbReference type="ARBA" id="ARBA00022741"/>
    </source>
</evidence>
<dbReference type="GO" id="GO:0005524">
    <property type="term" value="F:ATP binding"/>
    <property type="evidence" value="ECO:0007669"/>
    <property type="project" value="UniProtKB-UniRule"/>
</dbReference>
<dbReference type="Gene3D" id="3.10.580.10">
    <property type="entry name" value="CBS-domain"/>
    <property type="match status" value="1"/>
</dbReference>
<proteinExistence type="inferred from homology"/>
<dbReference type="SMART" id="SM00116">
    <property type="entry name" value="CBS"/>
    <property type="match status" value="2"/>
</dbReference>
<comment type="subunit">
    <text evidence="10">The complex is probably composed of two ATP-binding proteins, two transmembrane proteins and a solute-binding protein.</text>
</comment>
<dbReference type="PROSITE" id="PS51371">
    <property type="entry name" value="CBS"/>
    <property type="match status" value="2"/>
</dbReference>
<organism evidence="14 15">
    <name type="scientific">Paenibacillus catalpae</name>
    <dbReference type="NCBI Taxonomy" id="1045775"/>
    <lineage>
        <taxon>Bacteria</taxon>
        <taxon>Bacillati</taxon>
        <taxon>Bacillota</taxon>
        <taxon>Bacilli</taxon>
        <taxon>Bacillales</taxon>
        <taxon>Paenibacillaceae</taxon>
        <taxon>Paenibacillus</taxon>
    </lineage>
</organism>
<accession>A0A1I1XF16</accession>
<dbReference type="CDD" id="cd03295">
    <property type="entry name" value="ABC_OpuCA_Osmoprotection"/>
    <property type="match status" value="1"/>
</dbReference>
<keyword evidence="5 10" id="KW-0067">ATP-binding</keyword>
<dbReference type="InterPro" id="IPR005892">
    <property type="entry name" value="Gly-betaine_transp_ATP-bd"/>
</dbReference>
<dbReference type="NCBIfam" id="TIGR01186">
    <property type="entry name" value="proV"/>
    <property type="match status" value="1"/>
</dbReference>
<dbReference type="InterPro" id="IPR000644">
    <property type="entry name" value="CBS_dom"/>
</dbReference>
<gene>
    <name evidence="14" type="ORF">SAMN05216378_2161</name>
</gene>
<keyword evidence="10" id="KW-0472">Membrane</keyword>
<dbReference type="GO" id="GO:0031460">
    <property type="term" value="P:glycine betaine transport"/>
    <property type="evidence" value="ECO:0007669"/>
    <property type="project" value="InterPro"/>
</dbReference>
<keyword evidence="4 10" id="KW-0547">Nucleotide-binding</keyword>
<comment type="subunit">
    <text evidence="8">The complex is composed of two ATP-binding proteins (OpuCA), two transmembrane proteins (OpuCB and OpuCD) and a solute-binding protein (OpuCC).</text>
</comment>
<dbReference type="RefSeq" id="WP_091184495.1">
    <property type="nucleotide sequence ID" value="NZ_FOMT01000002.1"/>
</dbReference>
<dbReference type="GO" id="GO:0005886">
    <property type="term" value="C:plasma membrane"/>
    <property type="evidence" value="ECO:0007669"/>
    <property type="project" value="UniProtKB-SubCell"/>
</dbReference>
<dbReference type="Pfam" id="PF00571">
    <property type="entry name" value="CBS"/>
    <property type="match status" value="2"/>
</dbReference>
<evidence type="ECO:0000256" key="1">
    <source>
        <dbReference type="ARBA" id="ARBA00005417"/>
    </source>
</evidence>
<dbReference type="STRING" id="1045775.SAMN05216378_2161"/>
<dbReference type="GO" id="GO:0006865">
    <property type="term" value="P:amino acid transport"/>
    <property type="evidence" value="ECO:0007669"/>
    <property type="project" value="UniProtKB-UniRule"/>
</dbReference>
<evidence type="ECO:0000256" key="2">
    <source>
        <dbReference type="ARBA" id="ARBA00022448"/>
    </source>
</evidence>
<sequence length="409" mass="45666">MIRFENVKKTYDDGFEALKTINLEIKEGELTVLIGPSGCGKSTLMKHINRLNNPTSGKIYIRDKDISSIDPVELRRSIGYVIQNVGLFPHMNIAKNVAVVPRLLKWDKEVTAGKVDELLSMVNLNPDVYRNRYPSELSGGQQQRIGVIRALAADPDVILLDEPFSALDPISREQLQDELIRLQQELKKTIVFVTHDMDEAIKIADTIVLMKDGKVVQTGSPEHILRHPANEFVTSFIGKKHLTSDTLDPGLTVDDVMSLNPVTASPERGMAAAIQFMERHRVDSLIIVGKKRELLGYVSIFNVLKGYRHEDTRLADIMKPFVHVVESGSSVALALTLMNEHGLPYVPVVRDGHLAGLVTRGSVVRHMAEIYNPDEMSLEELTAEAEKLKEEAPSEPAETHQDDERGERS</sequence>
<dbReference type="InterPro" id="IPR027417">
    <property type="entry name" value="P-loop_NTPase"/>
</dbReference>
<dbReference type="SUPFAM" id="SSF54631">
    <property type="entry name" value="CBS-domain pair"/>
    <property type="match status" value="1"/>
</dbReference>
<dbReference type="GO" id="GO:0016887">
    <property type="term" value="F:ATP hydrolysis activity"/>
    <property type="evidence" value="ECO:0007669"/>
    <property type="project" value="UniProtKB-UniRule"/>
</dbReference>
<keyword evidence="10" id="KW-1003">Cell membrane</keyword>
<dbReference type="EMBL" id="FOMT01000002">
    <property type="protein sequence ID" value="SFE06004.1"/>
    <property type="molecule type" value="Genomic_DNA"/>
</dbReference>
<dbReference type="InterPro" id="IPR017871">
    <property type="entry name" value="ABC_transporter-like_CS"/>
</dbReference>
<comment type="subcellular location">
    <subcellularLocation>
        <location evidence="10">Cell inner membrane</location>
        <topology evidence="10">Peripheral membrane protein</topology>
    </subcellularLocation>
</comment>
<feature type="domain" description="CBS" evidence="13">
    <location>
        <begin position="257"/>
        <end position="313"/>
    </location>
</feature>
<dbReference type="PANTHER" id="PTHR43117:SF4">
    <property type="entry name" value="OSMOPROTECTANT IMPORT ATP-BINDING PROTEIN OSMV"/>
    <property type="match status" value="1"/>
</dbReference>
<dbReference type="PROSITE" id="PS00211">
    <property type="entry name" value="ABC_TRANSPORTER_1"/>
    <property type="match status" value="1"/>
</dbReference>
<comment type="catalytic activity">
    <reaction evidence="7">
        <text>a quaternary ammonium(out) + ATP + H2O = a quaternary ammonium(in) + ADP + phosphate + H(+)</text>
        <dbReference type="Rhea" id="RHEA:11036"/>
        <dbReference type="ChEBI" id="CHEBI:15377"/>
        <dbReference type="ChEBI" id="CHEBI:15378"/>
        <dbReference type="ChEBI" id="CHEBI:30616"/>
        <dbReference type="ChEBI" id="CHEBI:35267"/>
        <dbReference type="ChEBI" id="CHEBI:43474"/>
        <dbReference type="ChEBI" id="CHEBI:456216"/>
        <dbReference type="EC" id="7.6.2.9"/>
    </reaction>
</comment>
<keyword evidence="6 9" id="KW-0129">CBS domain</keyword>
<evidence type="ECO:0000313" key="15">
    <source>
        <dbReference type="Proteomes" id="UP000198855"/>
    </source>
</evidence>
<feature type="domain" description="ABC transporter" evidence="12">
    <location>
        <begin position="2"/>
        <end position="237"/>
    </location>
</feature>
<keyword evidence="3" id="KW-0677">Repeat</keyword>
<dbReference type="InterPro" id="IPR003439">
    <property type="entry name" value="ABC_transporter-like_ATP-bd"/>
</dbReference>
<protein>
    <recommendedName>
        <fullName evidence="10">Quaternary amine transport ATP-binding protein</fullName>
        <ecNumber evidence="10">7.6.2.9</ecNumber>
    </recommendedName>
</protein>
<dbReference type="OrthoDB" id="9802264at2"/>
<evidence type="ECO:0000256" key="9">
    <source>
        <dbReference type="PROSITE-ProRule" id="PRU00703"/>
    </source>
</evidence>
<keyword evidence="10" id="KW-0997">Cell inner membrane</keyword>
<feature type="domain" description="CBS" evidence="13">
    <location>
        <begin position="318"/>
        <end position="375"/>
    </location>
</feature>
<evidence type="ECO:0000256" key="6">
    <source>
        <dbReference type="ARBA" id="ARBA00023122"/>
    </source>
</evidence>
<name>A0A1I1XF16_9BACL</name>
<dbReference type="GO" id="GO:0015418">
    <property type="term" value="F:ABC-type quaternary ammonium compound transporting activity"/>
    <property type="evidence" value="ECO:0007669"/>
    <property type="project" value="UniProtKB-EC"/>
</dbReference>
<feature type="region of interest" description="Disordered" evidence="11">
    <location>
        <begin position="384"/>
        <end position="409"/>
    </location>
</feature>
<dbReference type="InterPro" id="IPR003593">
    <property type="entry name" value="AAA+_ATPase"/>
</dbReference>
<dbReference type="EC" id="7.6.2.9" evidence="10"/>
<dbReference type="SMART" id="SM00382">
    <property type="entry name" value="AAA"/>
    <property type="match status" value="1"/>
</dbReference>
<evidence type="ECO:0000256" key="10">
    <source>
        <dbReference type="RuleBase" id="RU369116"/>
    </source>
</evidence>
<dbReference type="Pfam" id="PF00005">
    <property type="entry name" value="ABC_tran"/>
    <property type="match status" value="1"/>
</dbReference>
<evidence type="ECO:0000313" key="14">
    <source>
        <dbReference type="EMBL" id="SFE06004.1"/>
    </source>
</evidence>
<reference evidence="15" key="1">
    <citation type="submission" date="2016-10" db="EMBL/GenBank/DDBJ databases">
        <authorList>
            <person name="Varghese N."/>
            <person name="Submissions S."/>
        </authorList>
    </citation>
    <scope>NUCLEOTIDE SEQUENCE [LARGE SCALE GENOMIC DNA]</scope>
    <source>
        <strain evidence="15">CGMCC 1.10784</strain>
    </source>
</reference>
<evidence type="ECO:0000256" key="3">
    <source>
        <dbReference type="ARBA" id="ARBA00022737"/>
    </source>
</evidence>
<evidence type="ECO:0000256" key="5">
    <source>
        <dbReference type="ARBA" id="ARBA00022840"/>
    </source>
</evidence>
<keyword evidence="2 10" id="KW-0813">Transport</keyword>
<evidence type="ECO:0000259" key="13">
    <source>
        <dbReference type="PROSITE" id="PS51371"/>
    </source>
</evidence>
<dbReference type="SUPFAM" id="SSF52540">
    <property type="entry name" value="P-loop containing nucleoside triphosphate hydrolases"/>
    <property type="match status" value="1"/>
</dbReference>
<evidence type="ECO:0000256" key="11">
    <source>
        <dbReference type="SAM" id="MobiDB-lite"/>
    </source>
</evidence>
<evidence type="ECO:0000256" key="7">
    <source>
        <dbReference type="ARBA" id="ARBA00052482"/>
    </source>
</evidence>
<evidence type="ECO:0000256" key="8">
    <source>
        <dbReference type="ARBA" id="ARBA00063934"/>
    </source>
</evidence>
<dbReference type="PANTHER" id="PTHR43117">
    <property type="entry name" value="OSMOPROTECTANT IMPORT ATP-BINDING PROTEIN OSMV"/>
    <property type="match status" value="1"/>
</dbReference>
<dbReference type="InterPro" id="IPR046342">
    <property type="entry name" value="CBS_dom_sf"/>
</dbReference>
<dbReference type="Gene3D" id="3.40.50.300">
    <property type="entry name" value="P-loop containing nucleotide triphosphate hydrolases"/>
    <property type="match status" value="1"/>
</dbReference>
<dbReference type="PROSITE" id="PS50893">
    <property type="entry name" value="ABC_TRANSPORTER_2"/>
    <property type="match status" value="1"/>
</dbReference>
<comment type="similarity">
    <text evidence="1 10">Belongs to the ABC transporter superfamily.</text>
</comment>
<dbReference type="AlphaFoldDB" id="A0A1I1XF16"/>